<name>A0A1F7W7D9_9BACT</name>
<evidence type="ECO:0008006" key="3">
    <source>
        <dbReference type="Google" id="ProtNLM"/>
    </source>
</evidence>
<comment type="caution">
    <text evidence="1">The sequence shown here is derived from an EMBL/GenBank/DDBJ whole genome shotgun (WGS) entry which is preliminary data.</text>
</comment>
<evidence type="ECO:0000313" key="2">
    <source>
        <dbReference type="Proteomes" id="UP000177331"/>
    </source>
</evidence>
<dbReference type="SUPFAM" id="SSF53756">
    <property type="entry name" value="UDP-Glycosyltransferase/glycogen phosphorylase"/>
    <property type="match status" value="1"/>
</dbReference>
<evidence type="ECO:0000313" key="1">
    <source>
        <dbReference type="EMBL" id="OGL98298.1"/>
    </source>
</evidence>
<proteinExistence type="predicted"/>
<dbReference type="Pfam" id="PF13528">
    <property type="entry name" value="Glyco_trans_1_3"/>
    <property type="match status" value="1"/>
</dbReference>
<organism evidence="1 2">
    <name type="scientific">Candidatus Uhrbacteria bacterium RIFOXYB2_FULL_45_11</name>
    <dbReference type="NCBI Taxonomy" id="1802421"/>
    <lineage>
        <taxon>Bacteria</taxon>
        <taxon>Candidatus Uhriibacteriota</taxon>
    </lineage>
</organism>
<dbReference type="Proteomes" id="UP000177331">
    <property type="component" value="Unassembled WGS sequence"/>
</dbReference>
<sequence>MKKILYGVCGIGNGHTQRALPLIEHFAKQHQVVIFAYGSSLAFFRKQFDGHDHILVLEVAVPFYVGNKEGIDFEATKNLPANQKEFDAINANAFALTEELLGTPDLVISDYEPISAEYSYKHNAPLVTIDQQSKYLTGDFPTELHGETFADEVARLKLFFPIANDRIACSFFDVTKTLDGMDVKMFPPILKESILDLRNIPAEPKQILVYLSSQKEFPQTLEEIVHVCASQPDVQFHIFAPDTDRASSDENVSFYKHGDASFVPLLATCSGIISTAGHTLLSEAMHLGIPVYAIPLPVYEQQMNAEVIDQNGFGLRAEAIEKEALERFIVHLESCRSAILSDTRVLLKGDGTEKIVRYLNGKYLL</sequence>
<dbReference type="STRING" id="1802421.A2318_00535"/>
<dbReference type="Gene3D" id="3.40.50.2000">
    <property type="entry name" value="Glycogen Phosphorylase B"/>
    <property type="match status" value="1"/>
</dbReference>
<dbReference type="EMBL" id="MGFD01000029">
    <property type="protein sequence ID" value="OGL98298.1"/>
    <property type="molecule type" value="Genomic_DNA"/>
</dbReference>
<protein>
    <recommendedName>
        <fullName evidence="3">Glycosyl transferase family 28 C-terminal domain-containing protein</fullName>
    </recommendedName>
</protein>
<dbReference type="AlphaFoldDB" id="A0A1F7W7D9"/>
<dbReference type="GO" id="GO:0016757">
    <property type="term" value="F:glycosyltransferase activity"/>
    <property type="evidence" value="ECO:0007669"/>
    <property type="project" value="TreeGrafter"/>
</dbReference>
<dbReference type="PANTHER" id="PTHR21015">
    <property type="entry name" value="UDP-N-ACETYLGLUCOSAMINE--N-ACETYLMURAMYL-(PENTAPEPTIDE) PYROPHOSPHORYL-UNDECAPRENOL N-ACETYLGLUCOSAMINE TRANSFERASE 1"/>
    <property type="match status" value="1"/>
</dbReference>
<reference evidence="1 2" key="1">
    <citation type="journal article" date="2016" name="Nat. Commun.">
        <title>Thousands of microbial genomes shed light on interconnected biogeochemical processes in an aquifer system.</title>
        <authorList>
            <person name="Anantharaman K."/>
            <person name="Brown C.T."/>
            <person name="Hug L.A."/>
            <person name="Sharon I."/>
            <person name="Castelle C.J."/>
            <person name="Probst A.J."/>
            <person name="Thomas B.C."/>
            <person name="Singh A."/>
            <person name="Wilkins M.J."/>
            <person name="Karaoz U."/>
            <person name="Brodie E.L."/>
            <person name="Williams K.H."/>
            <person name="Hubbard S.S."/>
            <person name="Banfield J.F."/>
        </authorList>
    </citation>
    <scope>NUCLEOTIDE SEQUENCE [LARGE SCALE GENOMIC DNA]</scope>
</reference>
<accession>A0A1F7W7D9</accession>
<dbReference type="PANTHER" id="PTHR21015:SF22">
    <property type="entry name" value="GLYCOSYLTRANSFERASE"/>
    <property type="match status" value="1"/>
</dbReference>
<gene>
    <name evidence="1" type="ORF">A2318_00535</name>
</gene>